<dbReference type="EMBL" id="SGPM01000658">
    <property type="protein sequence ID" value="THH17381.1"/>
    <property type="molecule type" value="Genomic_DNA"/>
</dbReference>
<accession>A0A4S4LZU3</accession>
<evidence type="ECO:0000313" key="2">
    <source>
        <dbReference type="EMBL" id="THH17381.1"/>
    </source>
</evidence>
<feature type="region of interest" description="Disordered" evidence="1">
    <location>
        <begin position="28"/>
        <end position="97"/>
    </location>
</feature>
<dbReference type="Proteomes" id="UP000308730">
    <property type="component" value="Unassembled WGS sequence"/>
</dbReference>
<evidence type="ECO:0008006" key="4">
    <source>
        <dbReference type="Google" id="ProtNLM"/>
    </source>
</evidence>
<keyword evidence="3" id="KW-1185">Reference proteome</keyword>
<sequence>MLLDAPAPSPSPPLEEDEVFDLDNIEVGAEEDDYVDVPTAPGRHQPPRNARQAKEKGKAPVSPQRGPTTPRRRAKPAAPTRRWRQPQSTATPDKMITPRVQSVADKLPANSRVTALDIPFFFKRGDKNDRTATTDCKLCLAQIVEGKEPPSFQFCYRTITSNSGLRVHLRSKHAEIYRQTCLKEGWDSYILAKISSTVPQDSNAEVPEFTKEKLRNLLVRFIVRNDLSIRIIDSEELRAIVRLCRPTISDGDIPGRTKMRDLILHQFQLGFAHLKDEIAASLGKISFTTDI</sequence>
<name>A0A4S4LZU3_9APHY</name>
<reference evidence="2 3" key="1">
    <citation type="submission" date="2019-02" db="EMBL/GenBank/DDBJ databases">
        <title>Genome sequencing of the rare red list fungi Antrodiella citrinella (Flaviporus citrinellus).</title>
        <authorList>
            <person name="Buettner E."/>
            <person name="Kellner H."/>
        </authorList>
    </citation>
    <scope>NUCLEOTIDE SEQUENCE [LARGE SCALE GENOMIC DNA]</scope>
    <source>
        <strain evidence="2 3">DSM 108506</strain>
    </source>
</reference>
<gene>
    <name evidence="2" type="ORF">EUX98_g9144</name>
</gene>
<organism evidence="2 3">
    <name type="scientific">Antrodiella citrinella</name>
    <dbReference type="NCBI Taxonomy" id="2447956"/>
    <lineage>
        <taxon>Eukaryota</taxon>
        <taxon>Fungi</taxon>
        <taxon>Dikarya</taxon>
        <taxon>Basidiomycota</taxon>
        <taxon>Agaricomycotina</taxon>
        <taxon>Agaricomycetes</taxon>
        <taxon>Polyporales</taxon>
        <taxon>Steccherinaceae</taxon>
        <taxon>Antrodiella</taxon>
    </lineage>
</organism>
<protein>
    <recommendedName>
        <fullName evidence="4">BED-type domain-containing protein</fullName>
    </recommendedName>
</protein>
<comment type="caution">
    <text evidence="2">The sequence shown here is derived from an EMBL/GenBank/DDBJ whole genome shotgun (WGS) entry which is preliminary data.</text>
</comment>
<evidence type="ECO:0000313" key="3">
    <source>
        <dbReference type="Proteomes" id="UP000308730"/>
    </source>
</evidence>
<evidence type="ECO:0000256" key="1">
    <source>
        <dbReference type="SAM" id="MobiDB-lite"/>
    </source>
</evidence>
<dbReference type="OrthoDB" id="2798374at2759"/>
<proteinExistence type="predicted"/>
<dbReference type="AlphaFoldDB" id="A0A4S4LZU3"/>